<protein>
    <submittedName>
        <fullName evidence="10">Nucleoid occlusion protein</fullName>
    </submittedName>
</protein>
<comment type="caution">
    <text evidence="10">The sequence shown here is derived from an EMBL/GenBank/DDBJ whole genome shotgun (WGS) entry which is preliminary data.</text>
</comment>
<dbReference type="Gene3D" id="1.10.10.2830">
    <property type="match status" value="1"/>
</dbReference>
<dbReference type="SUPFAM" id="SSF109709">
    <property type="entry name" value="KorB DNA-binding domain-like"/>
    <property type="match status" value="1"/>
</dbReference>
<feature type="domain" description="ParB-like N-terminal" evidence="9">
    <location>
        <begin position="22"/>
        <end position="112"/>
    </location>
</feature>
<dbReference type="Pfam" id="PF17762">
    <property type="entry name" value="HTH_ParB"/>
    <property type="match status" value="1"/>
</dbReference>
<dbReference type="InterPro" id="IPR023705">
    <property type="entry name" value="Nucleoid_occlusion_protein"/>
</dbReference>
<keyword evidence="4" id="KW-0132">Cell division</keyword>
<comment type="similarity">
    <text evidence="2">Belongs to the ParB family.</text>
</comment>
<dbReference type="GO" id="GO:0045881">
    <property type="term" value="P:positive regulation of sporulation resulting in formation of a cellular spore"/>
    <property type="evidence" value="ECO:0007669"/>
    <property type="project" value="TreeGrafter"/>
</dbReference>
<dbReference type="FunFam" id="1.10.10.2830:FF:000001">
    <property type="entry name" value="Chromosome partitioning protein ParB"/>
    <property type="match status" value="1"/>
</dbReference>
<evidence type="ECO:0000256" key="6">
    <source>
        <dbReference type="ARBA" id="ARBA00023210"/>
    </source>
</evidence>
<evidence type="ECO:0000313" key="11">
    <source>
        <dbReference type="Proteomes" id="UP000707535"/>
    </source>
</evidence>
<feature type="compositionally biased region" description="Basic residues" evidence="8">
    <location>
        <begin position="214"/>
        <end position="230"/>
    </location>
</feature>
<dbReference type="Proteomes" id="UP000707535">
    <property type="component" value="Unassembled WGS sequence"/>
</dbReference>
<reference evidence="10" key="1">
    <citation type="journal article" date="2021" name="PeerJ">
        <title>Extensive microbial diversity within the chicken gut microbiome revealed by metagenomics and culture.</title>
        <authorList>
            <person name="Gilroy R."/>
            <person name="Ravi A."/>
            <person name="Getino M."/>
            <person name="Pursley I."/>
            <person name="Horton D.L."/>
            <person name="Alikhan N.F."/>
            <person name="Baker D."/>
            <person name="Gharbi K."/>
            <person name="Hall N."/>
            <person name="Watson M."/>
            <person name="Adriaenssens E.M."/>
            <person name="Foster-Nyarko E."/>
            <person name="Jarju S."/>
            <person name="Secka A."/>
            <person name="Antonio M."/>
            <person name="Oren A."/>
            <person name="Chaudhuri R.R."/>
            <person name="La Ragione R."/>
            <person name="Hildebrand F."/>
            <person name="Pallen M.J."/>
        </authorList>
    </citation>
    <scope>NUCLEOTIDE SEQUENCE</scope>
    <source>
        <strain evidence="10">CHK174-6876</strain>
    </source>
</reference>
<dbReference type="NCBIfam" id="TIGR00180">
    <property type="entry name" value="parB_part"/>
    <property type="match status" value="1"/>
</dbReference>
<dbReference type="GO" id="GO:0007059">
    <property type="term" value="P:chromosome segregation"/>
    <property type="evidence" value="ECO:0007669"/>
    <property type="project" value="TreeGrafter"/>
</dbReference>
<keyword evidence="7" id="KW-0131">Cell cycle</keyword>
<evidence type="ECO:0000256" key="1">
    <source>
        <dbReference type="ARBA" id="ARBA00004453"/>
    </source>
</evidence>
<comment type="subcellular location">
    <subcellularLocation>
        <location evidence="1">Cytoplasm</location>
        <location evidence="1">Nucleoid</location>
    </subcellularLocation>
</comment>
<evidence type="ECO:0000256" key="8">
    <source>
        <dbReference type="SAM" id="MobiDB-lite"/>
    </source>
</evidence>
<dbReference type="CDD" id="cd16393">
    <property type="entry name" value="SPO0J_N"/>
    <property type="match status" value="1"/>
</dbReference>
<keyword evidence="3" id="KW-0963">Cytoplasm</keyword>
<dbReference type="InterPro" id="IPR003115">
    <property type="entry name" value="ParB_N"/>
</dbReference>
<evidence type="ECO:0000256" key="4">
    <source>
        <dbReference type="ARBA" id="ARBA00022618"/>
    </source>
</evidence>
<dbReference type="SUPFAM" id="SSF110849">
    <property type="entry name" value="ParB/Sulfiredoxin"/>
    <property type="match status" value="1"/>
</dbReference>
<dbReference type="Gene3D" id="3.90.1530.30">
    <property type="match status" value="1"/>
</dbReference>
<proteinExistence type="inferred from homology"/>
<keyword evidence="5" id="KW-0238">DNA-binding</keyword>
<dbReference type="GO" id="GO:0003677">
    <property type="term" value="F:DNA binding"/>
    <property type="evidence" value="ECO:0007669"/>
    <property type="project" value="UniProtKB-KW"/>
</dbReference>
<evidence type="ECO:0000259" key="9">
    <source>
        <dbReference type="SMART" id="SM00470"/>
    </source>
</evidence>
<evidence type="ECO:0000256" key="7">
    <source>
        <dbReference type="ARBA" id="ARBA00023306"/>
    </source>
</evidence>
<feature type="region of interest" description="Disordered" evidence="8">
    <location>
        <begin position="209"/>
        <end position="234"/>
    </location>
</feature>
<dbReference type="PANTHER" id="PTHR33375:SF8">
    <property type="entry name" value="NUCLEOID OCCLUSION PROTEIN"/>
    <property type="match status" value="1"/>
</dbReference>
<dbReference type="Pfam" id="PF02195">
    <property type="entry name" value="ParB_N"/>
    <property type="match status" value="1"/>
</dbReference>
<dbReference type="GO" id="GO:0009295">
    <property type="term" value="C:nucleoid"/>
    <property type="evidence" value="ECO:0007669"/>
    <property type="project" value="UniProtKB-SubCell"/>
</dbReference>
<dbReference type="FunFam" id="3.90.1530.30:FF:000001">
    <property type="entry name" value="Chromosome partitioning protein ParB"/>
    <property type="match status" value="1"/>
</dbReference>
<dbReference type="InterPro" id="IPR004437">
    <property type="entry name" value="ParB/RepB/Spo0J"/>
</dbReference>
<dbReference type="InterPro" id="IPR041468">
    <property type="entry name" value="HTH_ParB/Spo0J"/>
</dbReference>
<dbReference type="AlphaFoldDB" id="A0A921JZH4"/>
<evidence type="ECO:0000256" key="3">
    <source>
        <dbReference type="ARBA" id="ARBA00022490"/>
    </source>
</evidence>
<organism evidence="10 11">
    <name type="scientific">Ligilactobacillus acidipiscis</name>
    <dbReference type="NCBI Taxonomy" id="89059"/>
    <lineage>
        <taxon>Bacteria</taxon>
        <taxon>Bacillati</taxon>
        <taxon>Bacillota</taxon>
        <taxon>Bacilli</taxon>
        <taxon>Lactobacillales</taxon>
        <taxon>Lactobacillaceae</taxon>
        <taxon>Ligilactobacillus</taxon>
    </lineage>
</organism>
<dbReference type="InterPro" id="IPR050336">
    <property type="entry name" value="Chromosome_partition/occlusion"/>
</dbReference>
<dbReference type="GO" id="GO:0000917">
    <property type="term" value="P:division septum assembly"/>
    <property type="evidence" value="ECO:0007669"/>
    <property type="project" value="UniProtKB-KW"/>
</dbReference>
<gene>
    <name evidence="10" type="primary">noc</name>
    <name evidence="10" type="ORF">K8V00_00865</name>
</gene>
<name>A0A921JZH4_9LACO</name>
<evidence type="ECO:0000313" key="10">
    <source>
        <dbReference type="EMBL" id="HJE96144.1"/>
    </source>
</evidence>
<accession>A0A921JZH4</accession>
<dbReference type="InterPro" id="IPR036086">
    <property type="entry name" value="ParB/Sulfiredoxin_sf"/>
</dbReference>
<dbReference type="EMBL" id="DYXG01000009">
    <property type="protein sequence ID" value="HJE96144.1"/>
    <property type="molecule type" value="Genomic_DNA"/>
</dbReference>
<dbReference type="PANTHER" id="PTHR33375">
    <property type="entry name" value="CHROMOSOME-PARTITIONING PROTEIN PARB-RELATED"/>
    <property type="match status" value="1"/>
</dbReference>
<dbReference type="GO" id="GO:0005694">
    <property type="term" value="C:chromosome"/>
    <property type="evidence" value="ECO:0007669"/>
    <property type="project" value="TreeGrafter"/>
</dbReference>
<sequence>MAFSFFGKNKHEEEPRKGDEVVQVPLTAIISNRFQPRQIFTKESIGELADTIREHGLLQPIILREYEPHKYEIIAGERRFKAIETLNWEKIPAIVRKMSDNEAASMAVIENLQRESLTAIEEAQAYQQLMKLNGLTQGQLGQAIGKSQSFVANKLRLLKLTSQVQEAILQRKLTERHGRALVSLDQHQQNQLLEQIEDKELSVKETEQLVQKNSKSKPQAKKKPKVHTKGTSRSTKVAVNTIKKSVKMVQDAGIKLKTSEEDVAGFHRMIIDIPLDDTKQKDKDK</sequence>
<dbReference type="SMART" id="SM00470">
    <property type="entry name" value="ParB"/>
    <property type="match status" value="1"/>
</dbReference>
<evidence type="ECO:0000256" key="5">
    <source>
        <dbReference type="ARBA" id="ARBA00023125"/>
    </source>
</evidence>
<dbReference type="NCBIfam" id="TIGR04285">
    <property type="entry name" value="nucleoid_noc"/>
    <property type="match status" value="1"/>
</dbReference>
<keyword evidence="6" id="KW-0717">Septation</keyword>
<evidence type="ECO:0000256" key="2">
    <source>
        <dbReference type="ARBA" id="ARBA00006295"/>
    </source>
</evidence>
<reference evidence="10" key="2">
    <citation type="submission" date="2021-09" db="EMBL/GenBank/DDBJ databases">
        <authorList>
            <person name="Gilroy R."/>
        </authorList>
    </citation>
    <scope>NUCLEOTIDE SEQUENCE</scope>
    <source>
        <strain evidence="10">CHK174-6876</strain>
    </source>
</reference>